<protein>
    <recommendedName>
        <fullName evidence="3">ribonuclease H</fullName>
        <ecNumber evidence="3">3.1.26.4</ecNumber>
    </recommendedName>
</protein>
<proteinExistence type="inferred from homology"/>
<dbReference type="Gene3D" id="3.30.420.10">
    <property type="entry name" value="Ribonuclease H-like superfamily/Ribonuclease H"/>
    <property type="match status" value="1"/>
</dbReference>
<evidence type="ECO:0000256" key="4">
    <source>
        <dbReference type="ARBA" id="ARBA00022722"/>
    </source>
</evidence>
<evidence type="ECO:0000259" key="8">
    <source>
        <dbReference type="PROSITE" id="PS50879"/>
    </source>
</evidence>
<dbReference type="PROSITE" id="PS50879">
    <property type="entry name" value="RNASE_H_1"/>
    <property type="match status" value="1"/>
</dbReference>
<accession>A0AA39GWK8</accession>
<keyword evidence="6" id="KW-0255">Endonuclease</keyword>
<dbReference type="SUPFAM" id="SSF53098">
    <property type="entry name" value="Ribonuclease H-like"/>
    <property type="match status" value="1"/>
</dbReference>
<dbReference type="GO" id="GO:0043137">
    <property type="term" value="P:DNA replication, removal of RNA primer"/>
    <property type="evidence" value="ECO:0007669"/>
    <property type="project" value="TreeGrafter"/>
</dbReference>
<dbReference type="Pfam" id="PF00075">
    <property type="entry name" value="RNase_H"/>
    <property type="match status" value="1"/>
</dbReference>
<dbReference type="GO" id="GO:0003676">
    <property type="term" value="F:nucleic acid binding"/>
    <property type="evidence" value="ECO:0007669"/>
    <property type="project" value="InterPro"/>
</dbReference>
<evidence type="ECO:0000256" key="6">
    <source>
        <dbReference type="ARBA" id="ARBA00022759"/>
    </source>
</evidence>
<keyword evidence="7" id="KW-0378">Hydrolase</keyword>
<dbReference type="EMBL" id="JAUCMV010000005">
    <property type="protein sequence ID" value="KAK0394890.1"/>
    <property type="molecule type" value="Genomic_DNA"/>
</dbReference>
<dbReference type="InterPro" id="IPR036397">
    <property type="entry name" value="RNaseH_sf"/>
</dbReference>
<dbReference type="PANTHER" id="PTHR10642:SF26">
    <property type="entry name" value="RIBONUCLEASE H1"/>
    <property type="match status" value="1"/>
</dbReference>
<evidence type="ECO:0000256" key="5">
    <source>
        <dbReference type="ARBA" id="ARBA00022723"/>
    </source>
</evidence>
<keyword evidence="4" id="KW-0540">Nuclease</keyword>
<dbReference type="InterPro" id="IPR012337">
    <property type="entry name" value="RNaseH-like_sf"/>
</dbReference>
<dbReference type="GO" id="GO:0046872">
    <property type="term" value="F:metal ion binding"/>
    <property type="evidence" value="ECO:0007669"/>
    <property type="project" value="UniProtKB-KW"/>
</dbReference>
<evidence type="ECO:0000256" key="7">
    <source>
        <dbReference type="ARBA" id="ARBA00022801"/>
    </source>
</evidence>
<evidence type="ECO:0000256" key="1">
    <source>
        <dbReference type="ARBA" id="ARBA00000077"/>
    </source>
</evidence>
<dbReference type="Proteomes" id="UP001175271">
    <property type="component" value="Unassembled WGS sequence"/>
</dbReference>
<dbReference type="AlphaFoldDB" id="A0AA39GWK8"/>
<comment type="catalytic activity">
    <reaction evidence="1">
        <text>Endonucleolytic cleavage to 5'-phosphomonoester.</text>
        <dbReference type="EC" id="3.1.26.4"/>
    </reaction>
</comment>
<dbReference type="GO" id="GO:0004523">
    <property type="term" value="F:RNA-DNA hybrid ribonuclease activity"/>
    <property type="evidence" value="ECO:0007669"/>
    <property type="project" value="UniProtKB-EC"/>
</dbReference>
<feature type="domain" description="RNase H type-1" evidence="8">
    <location>
        <begin position="11"/>
        <end position="159"/>
    </location>
</feature>
<comment type="similarity">
    <text evidence="2">Belongs to the RNase H family.</text>
</comment>
<evidence type="ECO:0000256" key="2">
    <source>
        <dbReference type="ARBA" id="ARBA00005300"/>
    </source>
</evidence>
<dbReference type="InterPro" id="IPR050092">
    <property type="entry name" value="RNase_H"/>
</dbReference>
<keyword evidence="5" id="KW-0479">Metal-binding</keyword>
<evidence type="ECO:0000313" key="9">
    <source>
        <dbReference type="EMBL" id="KAK0394890.1"/>
    </source>
</evidence>
<sequence>MSKFRSAPASYEGAPVAYTDSACFRNGRRNARAGYGVYWDDNYFGLDDVSERLHGRATNQRAELMAVHNAIQQAIDYGYPRMIIRTDSTYVVNSLVFWIRNWRHNDWINDNGNPVSNQSLIRDIDNLLDDIWVWFEHVCAHSGDHGNEEADRLANKGANGC</sequence>
<dbReference type="EC" id="3.1.26.4" evidence="3"/>
<name>A0AA39GWK8_9BILA</name>
<dbReference type="CDD" id="cd09280">
    <property type="entry name" value="RNase_HI_eukaryote_like"/>
    <property type="match status" value="1"/>
</dbReference>
<organism evidence="9 10">
    <name type="scientific">Steinernema hermaphroditum</name>
    <dbReference type="NCBI Taxonomy" id="289476"/>
    <lineage>
        <taxon>Eukaryota</taxon>
        <taxon>Metazoa</taxon>
        <taxon>Ecdysozoa</taxon>
        <taxon>Nematoda</taxon>
        <taxon>Chromadorea</taxon>
        <taxon>Rhabditida</taxon>
        <taxon>Tylenchina</taxon>
        <taxon>Panagrolaimomorpha</taxon>
        <taxon>Strongyloidoidea</taxon>
        <taxon>Steinernematidae</taxon>
        <taxon>Steinernema</taxon>
    </lineage>
</organism>
<dbReference type="PANTHER" id="PTHR10642">
    <property type="entry name" value="RIBONUCLEASE H1"/>
    <property type="match status" value="1"/>
</dbReference>
<evidence type="ECO:0000313" key="10">
    <source>
        <dbReference type="Proteomes" id="UP001175271"/>
    </source>
</evidence>
<dbReference type="InterPro" id="IPR002156">
    <property type="entry name" value="RNaseH_domain"/>
</dbReference>
<evidence type="ECO:0000256" key="3">
    <source>
        <dbReference type="ARBA" id="ARBA00012180"/>
    </source>
</evidence>
<reference evidence="9" key="1">
    <citation type="submission" date="2023-06" db="EMBL/GenBank/DDBJ databases">
        <title>Genomic analysis of the entomopathogenic nematode Steinernema hermaphroditum.</title>
        <authorList>
            <person name="Schwarz E.M."/>
            <person name="Heppert J.K."/>
            <person name="Baniya A."/>
            <person name="Schwartz H.T."/>
            <person name="Tan C.-H."/>
            <person name="Antoshechkin I."/>
            <person name="Sternberg P.W."/>
            <person name="Goodrich-Blair H."/>
            <person name="Dillman A.R."/>
        </authorList>
    </citation>
    <scope>NUCLEOTIDE SEQUENCE</scope>
    <source>
        <strain evidence="9">PS9179</strain>
        <tissue evidence="9">Whole animal</tissue>
    </source>
</reference>
<gene>
    <name evidence="9" type="ORF">QR680_000992</name>
</gene>
<keyword evidence="10" id="KW-1185">Reference proteome</keyword>
<comment type="caution">
    <text evidence="9">The sequence shown here is derived from an EMBL/GenBank/DDBJ whole genome shotgun (WGS) entry which is preliminary data.</text>
</comment>